<dbReference type="HOGENOM" id="CLU_1192219_0_0_1"/>
<evidence type="ECO:0000256" key="1">
    <source>
        <dbReference type="SAM" id="MobiDB-lite"/>
    </source>
</evidence>
<dbReference type="InterPro" id="IPR010474">
    <property type="entry name" value="AP3D_dom_metazoa"/>
</dbReference>
<name>H2ZNZ8_CIOSA</name>
<dbReference type="Proteomes" id="UP000007875">
    <property type="component" value="Unassembled WGS sequence"/>
</dbReference>
<feature type="domain" description="AP-3 complex subunit delta" evidence="2">
    <location>
        <begin position="1"/>
        <end position="122"/>
    </location>
</feature>
<proteinExistence type="predicted"/>
<reference evidence="3" key="3">
    <citation type="submission" date="2025-09" db="UniProtKB">
        <authorList>
            <consortium name="Ensembl"/>
        </authorList>
    </citation>
    <scope>IDENTIFICATION</scope>
</reference>
<dbReference type="GO" id="GO:0015031">
    <property type="term" value="P:protein transport"/>
    <property type="evidence" value="ECO:0007669"/>
    <property type="project" value="InterPro"/>
</dbReference>
<evidence type="ECO:0000313" key="3">
    <source>
        <dbReference type="Ensembl" id="ENSCSAVP00000019314.1"/>
    </source>
</evidence>
<sequence length="233" mass="25953">MSQKAEGYMNPDDKDEAGSINLDISVPLHVPGMPSSDRYLKMEQNRRRREKAERVVKKKKEKKRGKHGKKANEIVEEDDEDIVPVHTVEIISEEMPDGAVKTDSEDDQKSYDPHKALDIDLDSPLAASEVLPKPKHRETLKTTTSPTEPSTVEKPKKRKHKKKEKKHKKKHSKHPAESLLVEEEEDGVNGDEKLANGVQQEGGDSPAAAGGKADDLSFWLSNPEETASSPVVN</sequence>
<dbReference type="GeneTree" id="ENSGT00550000075067"/>
<dbReference type="SMART" id="SM01354">
    <property type="entry name" value="BLVR"/>
    <property type="match status" value="1"/>
</dbReference>
<feature type="compositionally biased region" description="Polar residues" evidence="1">
    <location>
        <begin position="219"/>
        <end position="233"/>
    </location>
</feature>
<keyword evidence="4" id="KW-1185">Reference proteome</keyword>
<evidence type="ECO:0000313" key="4">
    <source>
        <dbReference type="Proteomes" id="UP000007875"/>
    </source>
</evidence>
<organism evidence="3 4">
    <name type="scientific">Ciona savignyi</name>
    <name type="common">Pacific transparent sea squirt</name>
    <dbReference type="NCBI Taxonomy" id="51511"/>
    <lineage>
        <taxon>Eukaryota</taxon>
        <taxon>Metazoa</taxon>
        <taxon>Chordata</taxon>
        <taxon>Tunicata</taxon>
        <taxon>Ascidiacea</taxon>
        <taxon>Phlebobranchia</taxon>
        <taxon>Cionidae</taxon>
        <taxon>Ciona</taxon>
    </lineage>
</organism>
<dbReference type="AlphaFoldDB" id="H2ZNZ8"/>
<feature type="compositionally biased region" description="Basic residues" evidence="1">
    <location>
        <begin position="56"/>
        <end position="69"/>
    </location>
</feature>
<dbReference type="Gene3D" id="3.30.450.50">
    <property type="entry name" value="Longin domain"/>
    <property type="match status" value="1"/>
</dbReference>
<reference evidence="3" key="2">
    <citation type="submission" date="2025-08" db="UniProtKB">
        <authorList>
            <consortium name="Ensembl"/>
        </authorList>
    </citation>
    <scope>IDENTIFICATION</scope>
</reference>
<feature type="compositionally biased region" description="Basic and acidic residues" evidence="1">
    <location>
        <begin position="38"/>
        <end position="55"/>
    </location>
</feature>
<reference evidence="4" key="1">
    <citation type="submission" date="2003-08" db="EMBL/GenBank/DDBJ databases">
        <authorList>
            <person name="Birren B."/>
            <person name="Nusbaum C."/>
            <person name="Abebe A."/>
            <person name="Abouelleil A."/>
            <person name="Adekoya E."/>
            <person name="Ait-zahra M."/>
            <person name="Allen N."/>
            <person name="Allen T."/>
            <person name="An P."/>
            <person name="Anderson M."/>
            <person name="Anderson S."/>
            <person name="Arachchi H."/>
            <person name="Armbruster J."/>
            <person name="Bachantsang P."/>
            <person name="Baldwin J."/>
            <person name="Barry A."/>
            <person name="Bayul T."/>
            <person name="Blitshsteyn B."/>
            <person name="Bloom T."/>
            <person name="Blye J."/>
            <person name="Boguslavskiy L."/>
            <person name="Borowsky M."/>
            <person name="Boukhgalter B."/>
            <person name="Brunache A."/>
            <person name="Butler J."/>
            <person name="Calixte N."/>
            <person name="Calvo S."/>
            <person name="Camarata J."/>
            <person name="Campo K."/>
            <person name="Chang J."/>
            <person name="Cheshatsang Y."/>
            <person name="Citroen M."/>
            <person name="Collymore A."/>
            <person name="Considine T."/>
            <person name="Cook A."/>
            <person name="Cooke P."/>
            <person name="Corum B."/>
            <person name="Cuomo C."/>
            <person name="David R."/>
            <person name="Dawoe T."/>
            <person name="Degray S."/>
            <person name="Dodge S."/>
            <person name="Dooley K."/>
            <person name="Dorje P."/>
            <person name="Dorjee K."/>
            <person name="Dorris L."/>
            <person name="Duffey N."/>
            <person name="Dupes A."/>
            <person name="Elkins T."/>
            <person name="Engels R."/>
            <person name="Erickson J."/>
            <person name="Farina A."/>
            <person name="Faro S."/>
            <person name="Ferreira P."/>
            <person name="Fischer H."/>
            <person name="Fitzgerald M."/>
            <person name="Foley K."/>
            <person name="Gage D."/>
            <person name="Galagan J."/>
            <person name="Gearin G."/>
            <person name="Gnerre S."/>
            <person name="Gnirke A."/>
            <person name="Goyette A."/>
            <person name="Graham J."/>
            <person name="Grandbois E."/>
            <person name="Gyaltsen K."/>
            <person name="Hafez N."/>
            <person name="Hagopian D."/>
            <person name="Hagos B."/>
            <person name="Hall J."/>
            <person name="Hatcher B."/>
            <person name="Heller A."/>
            <person name="Higgins H."/>
            <person name="Honan T."/>
            <person name="Horn A."/>
            <person name="Houde N."/>
            <person name="Hughes L."/>
            <person name="Hulme W."/>
            <person name="Husby E."/>
            <person name="Iliev I."/>
            <person name="Jaffe D."/>
            <person name="Jones C."/>
            <person name="Kamal M."/>
            <person name="Kamat A."/>
            <person name="Kamvysselis M."/>
            <person name="Karlsson E."/>
            <person name="Kells C."/>
            <person name="Kieu A."/>
            <person name="Kisner P."/>
            <person name="Kodira C."/>
            <person name="Kulbokas E."/>
            <person name="Labutti K."/>
            <person name="Lama D."/>
            <person name="Landers T."/>
            <person name="Leger J."/>
            <person name="Levine S."/>
            <person name="Lewis D."/>
            <person name="Lewis T."/>
            <person name="Lindblad-toh K."/>
            <person name="Liu X."/>
            <person name="Lokyitsang T."/>
            <person name="Lokyitsang Y."/>
            <person name="Lucien O."/>
            <person name="Lui A."/>
            <person name="Ma L.J."/>
            <person name="Mabbitt R."/>
            <person name="Macdonald J."/>
            <person name="Maclean C."/>
            <person name="Major J."/>
            <person name="Manning J."/>
            <person name="Marabella R."/>
            <person name="Maru K."/>
            <person name="Matthews C."/>
            <person name="Mauceli E."/>
            <person name="Mccarthy M."/>
            <person name="Mcdonough S."/>
            <person name="Mcghee T."/>
            <person name="Meldrim J."/>
            <person name="Meneus L."/>
            <person name="Mesirov J."/>
            <person name="Mihalev A."/>
            <person name="Mihova T."/>
            <person name="Mikkelsen T."/>
            <person name="Mlenga V."/>
            <person name="Moru K."/>
            <person name="Mozes J."/>
            <person name="Mulrain L."/>
            <person name="Munson G."/>
            <person name="Naylor J."/>
            <person name="Newes C."/>
            <person name="Nguyen C."/>
            <person name="Nguyen N."/>
            <person name="Nguyen T."/>
            <person name="Nicol R."/>
            <person name="Nielsen C."/>
            <person name="Nizzari M."/>
            <person name="Norbu C."/>
            <person name="Norbu N."/>
            <person name="O'donnell P."/>
            <person name="Okoawo O."/>
            <person name="O'leary S."/>
            <person name="Omotosho B."/>
            <person name="O'neill K."/>
            <person name="Osman S."/>
            <person name="Parker S."/>
            <person name="Perrin D."/>
            <person name="Phunkhang P."/>
            <person name="Piqani B."/>
            <person name="Purcell S."/>
            <person name="Rachupka T."/>
            <person name="Ramasamy U."/>
            <person name="Rameau R."/>
            <person name="Ray V."/>
            <person name="Raymond C."/>
            <person name="Retta R."/>
            <person name="Richardson S."/>
            <person name="Rise C."/>
            <person name="Rodriguez J."/>
            <person name="Rogers J."/>
            <person name="Rogov P."/>
            <person name="Rutman M."/>
            <person name="Schupbach R."/>
            <person name="Seaman C."/>
            <person name="Settipalli S."/>
            <person name="Sharpe T."/>
            <person name="Sheridan J."/>
            <person name="Sherpa N."/>
            <person name="Shi J."/>
            <person name="Smirnov S."/>
            <person name="Smith C."/>
            <person name="Sougnez C."/>
            <person name="Spencer B."/>
            <person name="Stalker J."/>
            <person name="Stange-thomann N."/>
            <person name="Stavropoulos S."/>
            <person name="Stetson K."/>
            <person name="Stone C."/>
            <person name="Stone S."/>
            <person name="Stubbs M."/>
            <person name="Talamas J."/>
            <person name="Tchuinga P."/>
            <person name="Tenzing P."/>
            <person name="Tesfaye S."/>
            <person name="Theodore J."/>
            <person name="Thoulutsang Y."/>
            <person name="Topham K."/>
            <person name="Towey S."/>
            <person name="Tsamla T."/>
            <person name="Tsomo N."/>
            <person name="Vallee D."/>
            <person name="Vassiliev H."/>
            <person name="Venkataraman V."/>
            <person name="Vinson J."/>
            <person name="Vo A."/>
            <person name="Wade C."/>
            <person name="Wang S."/>
            <person name="Wangchuk T."/>
            <person name="Wangdi T."/>
            <person name="Whittaker C."/>
            <person name="Wilkinson J."/>
            <person name="Wu Y."/>
            <person name="Wyman D."/>
            <person name="Yadav S."/>
            <person name="Yang S."/>
            <person name="Yang X."/>
            <person name="Yeager S."/>
            <person name="Yee E."/>
            <person name="Young G."/>
            <person name="Zainoun J."/>
            <person name="Zembeck L."/>
            <person name="Zimmer A."/>
            <person name="Zody M."/>
            <person name="Lander E."/>
        </authorList>
    </citation>
    <scope>NUCLEOTIDE SEQUENCE [LARGE SCALE GENOMIC DNA]</scope>
</reference>
<dbReference type="Ensembl" id="ENSCSAVT00000019522.1">
    <property type="protein sequence ID" value="ENSCSAVP00000019314.1"/>
    <property type="gene ID" value="ENSCSAVG00000011336.1"/>
</dbReference>
<protein>
    <recommendedName>
        <fullName evidence="2">AP-3 complex subunit delta domain-containing protein</fullName>
    </recommendedName>
</protein>
<feature type="compositionally biased region" description="Basic and acidic residues" evidence="1">
    <location>
        <begin position="100"/>
        <end position="118"/>
    </location>
</feature>
<feature type="region of interest" description="Disordered" evidence="1">
    <location>
        <begin position="1"/>
        <end position="233"/>
    </location>
</feature>
<dbReference type="GO" id="GO:0030123">
    <property type="term" value="C:AP-3 adaptor complex"/>
    <property type="evidence" value="ECO:0007669"/>
    <property type="project" value="InterPro"/>
</dbReference>
<accession>H2ZNZ8</accession>
<dbReference type="Pfam" id="PF06375">
    <property type="entry name" value="AP3D1"/>
    <property type="match status" value="1"/>
</dbReference>
<feature type="compositionally biased region" description="Acidic residues" evidence="1">
    <location>
        <begin position="180"/>
        <end position="189"/>
    </location>
</feature>
<feature type="compositionally biased region" description="Basic residues" evidence="1">
    <location>
        <begin position="155"/>
        <end position="173"/>
    </location>
</feature>
<evidence type="ECO:0000259" key="2">
    <source>
        <dbReference type="SMART" id="SM01354"/>
    </source>
</evidence>
<feature type="compositionally biased region" description="Low complexity" evidence="1">
    <location>
        <begin position="141"/>
        <end position="152"/>
    </location>
</feature>